<dbReference type="EMBL" id="JAHRIP010019067">
    <property type="protein sequence ID" value="MEQ2286750.1"/>
    <property type="molecule type" value="Genomic_DNA"/>
</dbReference>
<evidence type="ECO:0000256" key="1">
    <source>
        <dbReference type="ARBA" id="ARBA00022658"/>
    </source>
</evidence>
<feature type="domain" description="DOCKER" evidence="3">
    <location>
        <begin position="1"/>
        <end position="132"/>
    </location>
</feature>
<protein>
    <submittedName>
        <fullName evidence="4">Dedicator of cytokinesis protein 9</fullName>
    </submittedName>
</protein>
<keyword evidence="1" id="KW-0344">Guanine-nucleotide releasing factor</keyword>
<dbReference type="PROSITE" id="PS51651">
    <property type="entry name" value="DOCKER"/>
    <property type="match status" value="1"/>
</dbReference>
<accession>A0ABV0XZ46</accession>
<evidence type="ECO:0000256" key="2">
    <source>
        <dbReference type="PROSITE-ProRule" id="PRU00984"/>
    </source>
</evidence>
<keyword evidence="5" id="KW-1185">Reference proteome</keyword>
<sequence>MCYVHVAALVAEYLWRKAMFRQGCSAFKVITPNIDEEAAMMEDVGMQDVHFSEEVLLELLEECADGLWKAERYELIANIYRLIIPIYEERRDFEKLTHLYDTLHRAYTKVMEVMHTGKRLLGTYFRVAFFGQ</sequence>
<evidence type="ECO:0000313" key="4">
    <source>
        <dbReference type="EMBL" id="MEQ2286750.1"/>
    </source>
</evidence>
<dbReference type="PANTHER" id="PTHR23317">
    <property type="entry name" value="DEDICATOR OF CYTOKINESIS DOCK"/>
    <property type="match status" value="1"/>
</dbReference>
<name>A0ABV0XZ46_9TELE</name>
<gene>
    <name evidence="4" type="primary">DOCK9_1</name>
    <name evidence="4" type="ORF">AMECASPLE_005555</name>
</gene>
<dbReference type="InterPro" id="IPR043161">
    <property type="entry name" value="DOCK_C_lobe_A"/>
</dbReference>
<evidence type="ECO:0000313" key="5">
    <source>
        <dbReference type="Proteomes" id="UP001469553"/>
    </source>
</evidence>
<comment type="similarity">
    <text evidence="2">Belongs to the DOCK family.</text>
</comment>
<dbReference type="InterPro" id="IPR027357">
    <property type="entry name" value="DOCKER_dom"/>
</dbReference>
<comment type="caution">
    <text evidence="4">The sequence shown here is derived from an EMBL/GenBank/DDBJ whole genome shotgun (WGS) entry which is preliminary data.</text>
</comment>
<dbReference type="InterPro" id="IPR026791">
    <property type="entry name" value="DOCK"/>
</dbReference>
<dbReference type="Gene3D" id="1.25.40.410">
    <property type="match status" value="1"/>
</dbReference>
<evidence type="ECO:0000259" key="3">
    <source>
        <dbReference type="PROSITE" id="PS51651"/>
    </source>
</evidence>
<proteinExistence type="inferred from homology"/>
<dbReference type="Proteomes" id="UP001469553">
    <property type="component" value="Unassembled WGS sequence"/>
</dbReference>
<reference evidence="4 5" key="1">
    <citation type="submission" date="2021-06" db="EMBL/GenBank/DDBJ databases">
        <authorList>
            <person name="Palmer J.M."/>
        </authorList>
    </citation>
    <scope>NUCLEOTIDE SEQUENCE [LARGE SCALE GENOMIC DNA]</scope>
    <source>
        <strain evidence="4 5">AS_MEX2019</strain>
        <tissue evidence="4">Muscle</tissue>
    </source>
</reference>
<dbReference type="PANTHER" id="PTHR23317:SF77">
    <property type="entry name" value="DEDICATOR OF CYTOKINESIS PROTEIN 9"/>
    <property type="match status" value="1"/>
</dbReference>
<organism evidence="4 5">
    <name type="scientific">Ameca splendens</name>
    <dbReference type="NCBI Taxonomy" id="208324"/>
    <lineage>
        <taxon>Eukaryota</taxon>
        <taxon>Metazoa</taxon>
        <taxon>Chordata</taxon>
        <taxon>Craniata</taxon>
        <taxon>Vertebrata</taxon>
        <taxon>Euteleostomi</taxon>
        <taxon>Actinopterygii</taxon>
        <taxon>Neopterygii</taxon>
        <taxon>Teleostei</taxon>
        <taxon>Neoteleostei</taxon>
        <taxon>Acanthomorphata</taxon>
        <taxon>Ovalentaria</taxon>
        <taxon>Atherinomorphae</taxon>
        <taxon>Cyprinodontiformes</taxon>
        <taxon>Goodeidae</taxon>
        <taxon>Ameca</taxon>
    </lineage>
</organism>
<feature type="non-terminal residue" evidence="4">
    <location>
        <position position="132"/>
    </location>
</feature>
<dbReference type="Pfam" id="PF06920">
    <property type="entry name" value="DHR-2_Lobe_A"/>
    <property type="match status" value="1"/>
</dbReference>
<dbReference type="InterPro" id="IPR046769">
    <property type="entry name" value="DOCKER_Lobe_A"/>
</dbReference>